<protein>
    <recommendedName>
        <fullName evidence="5">Antirepressor</fullName>
    </recommendedName>
</protein>
<keyword evidence="4" id="KW-1185">Reference proteome</keyword>
<dbReference type="InterPro" id="IPR018873">
    <property type="entry name" value="KilA-N_DNA-bd_domain"/>
</dbReference>
<dbReference type="GO" id="GO:0003677">
    <property type="term" value="F:DNA binding"/>
    <property type="evidence" value="ECO:0007669"/>
    <property type="project" value="InterPro"/>
</dbReference>
<dbReference type="RefSeq" id="WP_046824368.1">
    <property type="nucleotide sequence ID" value="NZ_LBBT01000360.1"/>
</dbReference>
<reference evidence="3 4" key="1">
    <citation type="submission" date="2015-04" db="EMBL/GenBank/DDBJ databases">
        <title>Microcin producing Clostridium sp. JC272T.</title>
        <authorList>
            <person name="Jyothsna T."/>
            <person name="Sasikala C."/>
            <person name="Ramana C."/>
        </authorList>
    </citation>
    <scope>NUCLEOTIDE SEQUENCE [LARGE SCALE GENOMIC DNA]</scope>
    <source>
        <strain evidence="3 4">JC272</strain>
    </source>
</reference>
<dbReference type="Pfam" id="PF03374">
    <property type="entry name" value="ANT"/>
    <property type="match status" value="1"/>
</dbReference>
<dbReference type="InterPro" id="IPR005039">
    <property type="entry name" value="Ant_C"/>
</dbReference>
<evidence type="ECO:0000259" key="1">
    <source>
        <dbReference type="Pfam" id="PF03374"/>
    </source>
</evidence>
<evidence type="ECO:0000259" key="2">
    <source>
        <dbReference type="Pfam" id="PF10543"/>
    </source>
</evidence>
<feature type="domain" description="KilA-N DNA-binding" evidence="2">
    <location>
        <begin position="28"/>
        <end position="106"/>
    </location>
</feature>
<comment type="caution">
    <text evidence="3">The sequence shown here is derived from an EMBL/GenBank/DDBJ whole genome shotgun (WGS) entry which is preliminary data.</text>
</comment>
<dbReference type="EMBL" id="LBBT01000360">
    <property type="protein sequence ID" value="KKX99834.1"/>
    <property type="molecule type" value="Genomic_DNA"/>
</dbReference>
<evidence type="ECO:0008006" key="5">
    <source>
        <dbReference type="Google" id="ProtNLM"/>
    </source>
</evidence>
<gene>
    <name evidence="3" type="ORF">VN21_17315</name>
</gene>
<dbReference type="PATRIC" id="fig|1629550.3.peg.2994"/>
<proteinExistence type="predicted"/>
<organism evidence="3 4">
    <name type="scientific">Paraclostridium benzoelyticum</name>
    <dbReference type="NCBI Taxonomy" id="1629550"/>
    <lineage>
        <taxon>Bacteria</taxon>
        <taxon>Bacillati</taxon>
        <taxon>Bacillota</taxon>
        <taxon>Clostridia</taxon>
        <taxon>Peptostreptococcales</taxon>
        <taxon>Peptostreptococcaceae</taxon>
        <taxon>Paraclostridium</taxon>
    </lineage>
</organism>
<accession>A0A0M3DAZ4</accession>
<feature type="domain" description="Antirepressor protein C-terminal" evidence="1">
    <location>
        <begin position="170"/>
        <end position="273"/>
    </location>
</feature>
<evidence type="ECO:0000313" key="3">
    <source>
        <dbReference type="EMBL" id="KKX99834.1"/>
    </source>
</evidence>
<sequence length="280" mass="32224">MKRDLKVTGTTEILGIEVPVIEGGFGSNQKVMLSKTIAEIHDTEVKHINELINSNIDEFEEGVDIVDLKVVDTIDYNLENLGMNKMQISKSQNIYLLSEQGYMTLVMLMRTNKAKEIRKQIRKQYFAMREIINSDEDLKKELAYKLMVGGIGSIEAHKQLVALETRPLLQKIEKDKDKVEFAETVQRSNDTVDFNAFSKILSNEGIIIGRNKLFELLRNEDVLMTGVNHNQPYQRYVKQGYFKVIEYIKNEKIGFKTVITGKGQQWLIKLFKDNKLNKTA</sequence>
<evidence type="ECO:0000313" key="4">
    <source>
        <dbReference type="Proteomes" id="UP000034407"/>
    </source>
</evidence>
<dbReference type="AlphaFoldDB" id="A0A0M3DAZ4"/>
<dbReference type="Pfam" id="PF10543">
    <property type="entry name" value="ORF6N"/>
    <property type="match status" value="1"/>
</dbReference>
<dbReference type="Proteomes" id="UP000034407">
    <property type="component" value="Unassembled WGS sequence"/>
</dbReference>
<name>A0A0M3DAZ4_9FIRM</name>